<keyword evidence="3" id="KW-1185">Reference proteome</keyword>
<protein>
    <submittedName>
        <fullName evidence="2">Uncharacterized protein</fullName>
    </submittedName>
</protein>
<accession>A0A085NR78</accession>
<proteinExistence type="predicted"/>
<evidence type="ECO:0000313" key="1">
    <source>
        <dbReference type="EMBL" id="KFD58692.1"/>
    </source>
</evidence>
<reference evidence="2 3" key="1">
    <citation type="journal article" date="2014" name="Nat. Genet.">
        <title>Genome and transcriptome of the porcine whipworm Trichuris suis.</title>
        <authorList>
            <person name="Jex A.R."/>
            <person name="Nejsum P."/>
            <person name="Schwarz E.M."/>
            <person name="Hu L."/>
            <person name="Young N.D."/>
            <person name="Hall R.S."/>
            <person name="Korhonen P.K."/>
            <person name="Liao S."/>
            <person name="Thamsborg S."/>
            <person name="Xia J."/>
            <person name="Xu P."/>
            <person name="Wang S."/>
            <person name="Scheerlinck J.P."/>
            <person name="Hofmann A."/>
            <person name="Sternberg P.W."/>
            <person name="Wang J."/>
            <person name="Gasser R.B."/>
        </authorList>
    </citation>
    <scope>NUCLEOTIDE SEQUENCE [LARGE SCALE GENOMIC DNA]</scope>
    <source>
        <strain evidence="2">DCEP-RM93F</strain>
        <strain evidence="1">DCEP-RM93M</strain>
    </source>
</reference>
<dbReference type="Proteomes" id="UP000030758">
    <property type="component" value="Unassembled WGS sequence"/>
</dbReference>
<evidence type="ECO:0000313" key="3">
    <source>
        <dbReference type="Proteomes" id="UP000030764"/>
    </source>
</evidence>
<gene>
    <name evidence="1" type="ORF">M513_00385</name>
    <name evidence="2" type="ORF">M514_00385</name>
</gene>
<evidence type="ECO:0000313" key="2">
    <source>
        <dbReference type="EMBL" id="KFD71974.1"/>
    </source>
</evidence>
<organism evidence="2">
    <name type="scientific">Trichuris suis</name>
    <name type="common">pig whipworm</name>
    <dbReference type="NCBI Taxonomy" id="68888"/>
    <lineage>
        <taxon>Eukaryota</taxon>
        <taxon>Metazoa</taxon>
        <taxon>Ecdysozoa</taxon>
        <taxon>Nematoda</taxon>
        <taxon>Enoplea</taxon>
        <taxon>Dorylaimia</taxon>
        <taxon>Trichinellida</taxon>
        <taxon>Trichuridae</taxon>
        <taxon>Trichuris</taxon>
    </lineage>
</organism>
<dbReference type="Proteomes" id="UP000030764">
    <property type="component" value="Unassembled WGS sequence"/>
</dbReference>
<dbReference type="EMBL" id="KL367479">
    <property type="protein sequence ID" value="KFD71974.1"/>
    <property type="molecule type" value="Genomic_DNA"/>
</dbReference>
<dbReference type="EMBL" id="KL363183">
    <property type="protein sequence ID" value="KFD58692.1"/>
    <property type="molecule type" value="Genomic_DNA"/>
</dbReference>
<sequence length="76" mass="8657">MAATDRSEGQMRENMKKLLNNTTDTMEKLRCQCLLRGCSGIKQFASLKHLAILNNKCEAEPTYKLAYAIDNAYKQK</sequence>
<dbReference type="AlphaFoldDB" id="A0A085NR78"/>
<name>A0A085NR78_9BILA</name>